<evidence type="ECO:0000256" key="10">
    <source>
        <dbReference type="ARBA" id="ARBA00022792"/>
    </source>
</evidence>
<sequence length="379" mass="42549">MANLRKSHPLLKIANDALVDLPAPVNISAWWNFGSLLGLCLITQILTGLFLAMHYTSDISMAFSSVAHICRDVNYGWLIRNMHANGASLFFICIYLHIGRGLYYGSYLYKETWNIGVILLLLVMMTAFVGYVLPWGQMSFWGATVITNLLSAVPYVGDTLVQWIWGGFSVDNATLTRFFAFHFLLPFIVAAATLVHLIFLHETGSNNPIGLNSDADKISFHPYFSYKDLLGFILLLTVLIALALFSPNLLGDPENFTPANPLVTPPHIKPEWYFLFAYAILRSIPNKLGGVLALLASILVLMVIPFLHTSKQQSLTFRPLTQLLFWLLVADVIILTWIGGMPVEHPFIIIGQIASFLYFFLFLFLIPTAALIENKMLEW</sequence>
<evidence type="ECO:0000256" key="12">
    <source>
        <dbReference type="ARBA" id="ARBA00022989"/>
    </source>
</evidence>
<dbReference type="PANTHER" id="PTHR19271:SF16">
    <property type="entry name" value="CYTOCHROME B"/>
    <property type="match status" value="1"/>
</dbReference>
<keyword evidence="8 20" id="KW-0812">Transmembrane</keyword>
<geneLocation type="mitochondrion" evidence="23"/>
<feature type="transmembrane region" description="Helical" evidence="20">
    <location>
        <begin position="177"/>
        <end position="200"/>
    </location>
</feature>
<keyword evidence="12 20" id="KW-1133">Transmembrane helix</keyword>
<dbReference type="GO" id="GO:0008121">
    <property type="term" value="F:quinol-cytochrome-c reductase activity"/>
    <property type="evidence" value="ECO:0007669"/>
    <property type="project" value="InterPro"/>
</dbReference>
<evidence type="ECO:0000256" key="2">
    <source>
        <dbReference type="ARBA" id="ARBA00004448"/>
    </source>
</evidence>
<feature type="transmembrane region" description="Helical" evidence="20">
    <location>
        <begin position="229"/>
        <end position="250"/>
    </location>
</feature>
<feature type="domain" description="Cytochrome b/b6 N-terminal region profile" evidence="21">
    <location>
        <begin position="1"/>
        <end position="209"/>
    </location>
</feature>
<dbReference type="InterPro" id="IPR005798">
    <property type="entry name" value="Cyt_b/b6_C"/>
</dbReference>
<dbReference type="FunFam" id="1.20.810.10:FF:000002">
    <property type="entry name" value="Cytochrome b"/>
    <property type="match status" value="1"/>
</dbReference>
<dbReference type="InterPro" id="IPR036150">
    <property type="entry name" value="Cyt_b/b6_C_sf"/>
</dbReference>
<dbReference type="EMBL" id="KJ696810">
    <property type="protein sequence ID" value="AIE42873.1"/>
    <property type="molecule type" value="Genomic_DNA"/>
</dbReference>
<evidence type="ECO:0000256" key="15">
    <source>
        <dbReference type="ARBA" id="ARBA00023128"/>
    </source>
</evidence>
<keyword evidence="15 20" id="KW-0496">Mitochondrion</keyword>
<evidence type="ECO:0000256" key="14">
    <source>
        <dbReference type="ARBA" id="ARBA00023075"/>
    </source>
</evidence>
<dbReference type="Gene3D" id="1.20.810.10">
    <property type="entry name" value="Cytochrome Bc1 Complex, Chain C"/>
    <property type="match status" value="1"/>
</dbReference>
<feature type="transmembrane region" description="Helical" evidence="20">
    <location>
        <begin position="29"/>
        <end position="52"/>
    </location>
</feature>
<comment type="subcellular location">
    <subcellularLocation>
        <location evidence="2">Mitochondrion inner membrane</location>
        <topology evidence="2">Multi-pass membrane protein</topology>
    </subcellularLocation>
</comment>
<dbReference type="GO" id="GO:0005743">
    <property type="term" value="C:mitochondrial inner membrane"/>
    <property type="evidence" value="ECO:0007669"/>
    <property type="project" value="UniProtKB-SubCell"/>
</dbReference>
<keyword evidence="7 20" id="KW-0679">Respiratory chain</keyword>
<feature type="transmembrane region" description="Helical" evidence="20">
    <location>
        <begin position="320"/>
        <end position="341"/>
    </location>
</feature>
<keyword evidence="13 19" id="KW-0408">Iron</keyword>
<dbReference type="Pfam" id="PF00032">
    <property type="entry name" value="Cytochrom_B_C"/>
    <property type="match status" value="1"/>
</dbReference>
<evidence type="ECO:0000256" key="19">
    <source>
        <dbReference type="PIRSR" id="PIRSR038885-2"/>
    </source>
</evidence>
<accession>A0A068L9M3</accession>
<dbReference type="AlphaFoldDB" id="A0A068L9M3"/>
<feature type="binding site" description="axial binding residue" evidence="19">
    <location>
        <position position="97"/>
    </location>
    <ligand>
        <name>heme b</name>
        <dbReference type="ChEBI" id="CHEBI:60344"/>
        <label>b566</label>
    </ligand>
    <ligandPart>
        <name>Fe</name>
        <dbReference type="ChEBI" id="CHEBI:18248"/>
    </ligandPart>
</feature>
<dbReference type="PROSITE" id="PS51003">
    <property type="entry name" value="CYTB_CTER"/>
    <property type="match status" value="1"/>
</dbReference>
<evidence type="ECO:0000256" key="17">
    <source>
        <dbReference type="ARBA" id="ARBA00061233"/>
    </source>
</evidence>
<dbReference type="CDD" id="cd00284">
    <property type="entry name" value="Cytochrome_b_N"/>
    <property type="match status" value="1"/>
</dbReference>
<name>A0A068L9M3_9TELE</name>
<feature type="binding site" description="axial binding residue" evidence="19">
    <location>
        <position position="83"/>
    </location>
    <ligand>
        <name>heme b</name>
        <dbReference type="ChEBI" id="CHEBI:60344"/>
        <label>b562</label>
    </ligand>
    <ligandPart>
        <name>Fe</name>
        <dbReference type="ChEBI" id="CHEBI:18248"/>
    </ligandPart>
</feature>
<dbReference type="SUPFAM" id="SSF81648">
    <property type="entry name" value="a domain/subunit of cytochrome bc1 complex (Ubiquinol-cytochrome c reductase)"/>
    <property type="match status" value="1"/>
</dbReference>
<evidence type="ECO:0000259" key="22">
    <source>
        <dbReference type="PROSITE" id="PS51003"/>
    </source>
</evidence>
<feature type="transmembrane region" description="Helical" evidence="20">
    <location>
        <begin position="113"/>
        <end position="133"/>
    </location>
</feature>
<comment type="cofactor">
    <cofactor evidence="19">
        <name>heme</name>
        <dbReference type="ChEBI" id="CHEBI:30413"/>
    </cofactor>
    <text evidence="19">Binds 2 heme groups non-covalently.</text>
</comment>
<keyword evidence="14" id="KW-0830">Ubiquinone</keyword>
<dbReference type="PANTHER" id="PTHR19271">
    <property type="entry name" value="CYTOCHROME B"/>
    <property type="match status" value="1"/>
</dbReference>
<evidence type="ECO:0000256" key="16">
    <source>
        <dbReference type="ARBA" id="ARBA00023136"/>
    </source>
</evidence>
<dbReference type="PIRSF" id="PIRSF038885">
    <property type="entry name" value="COB"/>
    <property type="match status" value="1"/>
</dbReference>
<comment type="cofactor">
    <cofactor evidence="20">
        <name>heme b</name>
        <dbReference type="ChEBI" id="CHEBI:60344"/>
    </cofactor>
    <text evidence="20">Binds 2 heme groups non-covalently.</text>
</comment>
<evidence type="ECO:0000313" key="23">
    <source>
        <dbReference type="EMBL" id="AIE42873.1"/>
    </source>
</evidence>
<dbReference type="InterPro" id="IPR016174">
    <property type="entry name" value="Di-haem_cyt_TM"/>
</dbReference>
<evidence type="ECO:0000256" key="7">
    <source>
        <dbReference type="ARBA" id="ARBA00022660"/>
    </source>
</evidence>
<organism evidence="23">
    <name type="scientific">Limia caymanensis</name>
    <name type="common">Grand Cayman limia</name>
    <dbReference type="NCBI Taxonomy" id="154032"/>
    <lineage>
        <taxon>Eukaryota</taxon>
        <taxon>Metazoa</taxon>
        <taxon>Chordata</taxon>
        <taxon>Craniata</taxon>
        <taxon>Vertebrata</taxon>
        <taxon>Euteleostomi</taxon>
        <taxon>Actinopterygii</taxon>
        <taxon>Neopterygii</taxon>
        <taxon>Teleostei</taxon>
        <taxon>Neoteleostei</taxon>
        <taxon>Acanthomorphata</taxon>
        <taxon>Ovalentaria</taxon>
        <taxon>Atherinomorphae</taxon>
        <taxon>Cyprinodontiformes</taxon>
        <taxon>Poeciliidae</taxon>
        <taxon>Poeciliinae</taxon>
        <taxon>Limia</taxon>
    </lineage>
</organism>
<evidence type="ECO:0000256" key="1">
    <source>
        <dbReference type="ARBA" id="ARBA00002566"/>
    </source>
</evidence>
<keyword evidence="9 19" id="KW-0479">Metal-binding</keyword>
<feature type="domain" description="Cytochrome b/b6 C-terminal region profile" evidence="22">
    <location>
        <begin position="210"/>
        <end position="379"/>
    </location>
</feature>
<dbReference type="InterPro" id="IPR048260">
    <property type="entry name" value="Cytochrome_b_C_euk/bac"/>
</dbReference>
<dbReference type="InterPro" id="IPR030689">
    <property type="entry name" value="Cytochrome_b"/>
</dbReference>
<feature type="transmembrane region" description="Helical" evidence="20">
    <location>
        <begin position="347"/>
        <end position="372"/>
    </location>
</feature>
<keyword evidence="5 20" id="KW-0813">Transport</keyword>
<dbReference type="GO" id="GO:0016491">
    <property type="term" value="F:oxidoreductase activity"/>
    <property type="evidence" value="ECO:0007669"/>
    <property type="project" value="UniProtKB-UniRule"/>
</dbReference>
<dbReference type="GO" id="GO:0006122">
    <property type="term" value="P:mitochondrial electron transport, ubiquinol to cytochrome c"/>
    <property type="evidence" value="ECO:0007669"/>
    <property type="project" value="TreeGrafter"/>
</dbReference>
<evidence type="ECO:0000256" key="5">
    <source>
        <dbReference type="ARBA" id="ARBA00022448"/>
    </source>
</evidence>
<evidence type="ECO:0000256" key="13">
    <source>
        <dbReference type="ARBA" id="ARBA00023004"/>
    </source>
</evidence>
<keyword evidence="11 20" id="KW-0249">Electron transport</keyword>
<comment type="subunit">
    <text evidence="3">The cytochrome bc1 complex contains 3 respiratory subunits (MT-CYB, CYC1 and UQCRFS1), 2 core proteins (UQCRC1 and UQCRC2) and probably 6 low-molecular weight proteins.</text>
</comment>
<proteinExistence type="inferred from homology"/>
<feature type="binding site" description="axial binding residue" evidence="19">
    <location>
        <position position="182"/>
    </location>
    <ligand>
        <name>heme b</name>
        <dbReference type="ChEBI" id="CHEBI:60344"/>
        <label>b562</label>
    </ligand>
    <ligandPart>
        <name>Fe</name>
        <dbReference type="ChEBI" id="CHEBI:18248"/>
    </ligandPart>
</feature>
<dbReference type="InterPro" id="IPR048259">
    <property type="entry name" value="Cytochrome_b_N_euk/bac"/>
</dbReference>
<evidence type="ECO:0000256" key="3">
    <source>
        <dbReference type="ARBA" id="ARBA00011660"/>
    </source>
</evidence>
<evidence type="ECO:0000256" key="20">
    <source>
        <dbReference type="RuleBase" id="RU362117"/>
    </source>
</evidence>
<dbReference type="SUPFAM" id="SSF81342">
    <property type="entry name" value="Transmembrane di-heme cytochromes"/>
    <property type="match status" value="1"/>
</dbReference>
<dbReference type="InterPro" id="IPR027387">
    <property type="entry name" value="Cytb/b6-like_sf"/>
</dbReference>
<evidence type="ECO:0000256" key="9">
    <source>
        <dbReference type="ARBA" id="ARBA00022723"/>
    </source>
</evidence>
<feature type="binding site" evidence="18">
    <location>
        <position position="201"/>
    </location>
    <ligand>
        <name>a ubiquinone</name>
        <dbReference type="ChEBI" id="CHEBI:16389"/>
    </ligand>
</feature>
<dbReference type="Pfam" id="PF00033">
    <property type="entry name" value="Cytochrome_B"/>
    <property type="match status" value="1"/>
</dbReference>
<protein>
    <recommendedName>
        <fullName evidence="4 20">Cytochrome b</fullName>
    </recommendedName>
</protein>
<comment type="function">
    <text evidence="1 20">Component of the ubiquinol-cytochrome c reductase complex (complex III or cytochrome b-c1 complex) that is part of the mitochondrial respiratory chain. The b-c1 complex mediates electron transfer from ubiquinol to cytochrome c. Contributes to the generation of a proton gradient across the mitochondrial membrane that is then used for ATP synthesis.</text>
</comment>
<gene>
    <name evidence="23" type="primary">cytb</name>
</gene>
<feature type="transmembrane region" description="Helical" evidence="20">
    <location>
        <begin position="140"/>
        <end position="157"/>
    </location>
</feature>
<feature type="transmembrane region" description="Helical" evidence="20">
    <location>
        <begin position="87"/>
        <end position="107"/>
    </location>
</feature>
<comment type="similarity">
    <text evidence="17 20">Belongs to the cytochrome b family.</text>
</comment>
<dbReference type="CDD" id="cd00290">
    <property type="entry name" value="cytochrome_b_C"/>
    <property type="match status" value="1"/>
</dbReference>
<evidence type="ECO:0000259" key="21">
    <source>
        <dbReference type="PROSITE" id="PS51002"/>
    </source>
</evidence>
<evidence type="ECO:0000256" key="8">
    <source>
        <dbReference type="ARBA" id="ARBA00022692"/>
    </source>
</evidence>
<dbReference type="PROSITE" id="PS51002">
    <property type="entry name" value="CYTB_NTER"/>
    <property type="match status" value="1"/>
</dbReference>
<dbReference type="GO" id="GO:0046872">
    <property type="term" value="F:metal ion binding"/>
    <property type="evidence" value="ECO:0007669"/>
    <property type="project" value="UniProtKB-UniRule"/>
</dbReference>
<feature type="binding site" description="axial binding residue" evidence="19">
    <location>
        <position position="196"/>
    </location>
    <ligand>
        <name>heme b</name>
        <dbReference type="ChEBI" id="CHEBI:60344"/>
        <label>b566</label>
    </ligand>
    <ligandPart>
        <name>Fe</name>
        <dbReference type="ChEBI" id="CHEBI:18248"/>
    </ligandPart>
</feature>
<keyword evidence="6 19" id="KW-0349">Heme</keyword>
<keyword evidence="16 20" id="KW-0472">Membrane</keyword>
<evidence type="ECO:0000256" key="11">
    <source>
        <dbReference type="ARBA" id="ARBA00022982"/>
    </source>
</evidence>
<dbReference type="GO" id="GO:0045275">
    <property type="term" value="C:respiratory chain complex III"/>
    <property type="evidence" value="ECO:0007669"/>
    <property type="project" value="InterPro"/>
</dbReference>
<dbReference type="InterPro" id="IPR005797">
    <property type="entry name" value="Cyt_b/b6_N"/>
</dbReference>
<feature type="transmembrane region" description="Helical" evidence="20">
    <location>
        <begin position="288"/>
        <end position="308"/>
    </location>
</feature>
<evidence type="ECO:0000256" key="18">
    <source>
        <dbReference type="PIRSR" id="PIRSR038885-1"/>
    </source>
</evidence>
<keyword evidence="10" id="KW-0999">Mitochondrion inner membrane</keyword>
<reference evidence="23" key="1">
    <citation type="submission" date="2014-04" db="EMBL/GenBank/DDBJ databases">
        <title>The evolution of the placenta drives a shift in sexual selection in livebearing fish.</title>
        <authorList>
            <person name="Pollux B.J.A."/>
            <person name="Meredith R.W."/>
            <person name="Springer M.S."/>
            <person name="Reznick D.N."/>
        </authorList>
    </citation>
    <scope>NUCLEOTIDE SEQUENCE</scope>
</reference>
<evidence type="ECO:0000256" key="6">
    <source>
        <dbReference type="ARBA" id="ARBA00022617"/>
    </source>
</evidence>
<evidence type="ECO:0000256" key="4">
    <source>
        <dbReference type="ARBA" id="ARBA00013531"/>
    </source>
</evidence>